<dbReference type="GO" id="GO:0016020">
    <property type="term" value="C:membrane"/>
    <property type="evidence" value="ECO:0007669"/>
    <property type="project" value="TreeGrafter"/>
</dbReference>
<dbReference type="AlphaFoldDB" id="A0A2T4CXT2"/>
<reference evidence="3" key="1">
    <citation type="submission" date="2018-03" db="EMBL/GenBank/DDBJ databases">
        <title>Cross-interface Injection: A General Nanoliter Liquid Handling Method Applied to Single Cells Genome Amplification Automated Nanoliter Liquid Handling Applied to Single Cell Multiple Displacement Amplification.</title>
        <authorList>
            <person name="Yun J."/>
            <person name="Xu P."/>
            <person name="Xu J."/>
            <person name="Dai X."/>
            <person name="Wang Y."/>
            <person name="Zheng X."/>
            <person name="Cao C."/>
            <person name="Yi Q."/>
            <person name="Zhu Y."/>
            <person name="Wang L."/>
            <person name="Dong Z."/>
            <person name="Huang Y."/>
            <person name="Huang L."/>
            <person name="Du W."/>
        </authorList>
    </citation>
    <scope>NUCLEOTIDE SEQUENCE [LARGE SCALE GENOMIC DNA]</scope>
    <source>
        <strain evidence="3">Z-D3-2</strain>
    </source>
</reference>
<feature type="transmembrane region" description="Helical" evidence="1">
    <location>
        <begin position="81"/>
        <end position="102"/>
    </location>
</feature>
<comment type="caution">
    <text evidence="3">The sequence shown here is derived from an EMBL/GenBank/DDBJ whole genome shotgun (WGS) entry which is preliminary data.</text>
</comment>
<accession>A0A2T4CXT2</accession>
<name>A0A2T4CXT2_9GAMM</name>
<proteinExistence type="predicted"/>
<sequence>MAKAKNRLQALDALRGIAALGVVLFHYLPYYDELYGHTFSSPDVLEFGRYGVHLFFILSGFVILMTLERTDNVRWFGLARAFRLLPALWVCILLTFFMVQVLGPDDRSVSFSTALINFTLLHSYLDYSHVDGAYWSLVIEGTFYLWMAILFYALKSWQQLRMVLFGWLIISYIAVFNLENLSPSLLFLTHELLFAMYAPLFISGMLLYRWYKSGNLTASEVLFLALSMSHALIAYPAPFSLFVLGCYAVFVLAISGYLDFIVNRLTLWLGSLSYSLYLVHQNIGYGIINYSYAIGLSGVTGVAIAIGVSFLLAILIHLHVEKPALNWFRERRYKTAPLVAMN</sequence>
<feature type="transmembrane region" description="Helical" evidence="1">
    <location>
        <begin position="160"/>
        <end position="178"/>
    </location>
</feature>
<protein>
    <submittedName>
        <fullName evidence="3">Acyltransferase</fullName>
    </submittedName>
</protein>
<evidence type="ECO:0000313" key="3">
    <source>
        <dbReference type="EMBL" id="PTB86383.1"/>
    </source>
</evidence>
<gene>
    <name evidence="3" type="ORF">C9940_02580</name>
</gene>
<evidence type="ECO:0000256" key="1">
    <source>
        <dbReference type="SAM" id="Phobius"/>
    </source>
</evidence>
<feature type="transmembrane region" description="Helical" evidence="1">
    <location>
        <begin position="239"/>
        <end position="258"/>
    </location>
</feature>
<dbReference type="Pfam" id="PF01757">
    <property type="entry name" value="Acyl_transf_3"/>
    <property type="match status" value="1"/>
</dbReference>
<feature type="transmembrane region" description="Helical" evidence="1">
    <location>
        <begin position="12"/>
        <end position="30"/>
    </location>
</feature>
<dbReference type="PANTHER" id="PTHR23028">
    <property type="entry name" value="ACETYLTRANSFERASE"/>
    <property type="match status" value="1"/>
</dbReference>
<feature type="transmembrane region" description="Helical" evidence="1">
    <location>
        <begin position="133"/>
        <end position="153"/>
    </location>
</feature>
<feature type="domain" description="Acyltransferase 3" evidence="2">
    <location>
        <begin position="9"/>
        <end position="317"/>
    </location>
</feature>
<evidence type="ECO:0000259" key="2">
    <source>
        <dbReference type="Pfam" id="PF01757"/>
    </source>
</evidence>
<keyword evidence="3" id="KW-0808">Transferase</keyword>
<dbReference type="GO" id="GO:0016747">
    <property type="term" value="F:acyltransferase activity, transferring groups other than amino-acyl groups"/>
    <property type="evidence" value="ECO:0007669"/>
    <property type="project" value="InterPro"/>
</dbReference>
<feature type="transmembrane region" description="Helical" evidence="1">
    <location>
        <begin position="294"/>
        <end position="320"/>
    </location>
</feature>
<dbReference type="GO" id="GO:0000271">
    <property type="term" value="P:polysaccharide biosynthetic process"/>
    <property type="evidence" value="ECO:0007669"/>
    <property type="project" value="TreeGrafter"/>
</dbReference>
<feature type="transmembrane region" description="Helical" evidence="1">
    <location>
        <begin position="184"/>
        <end position="208"/>
    </location>
</feature>
<dbReference type="InterPro" id="IPR050879">
    <property type="entry name" value="Acyltransferase_3"/>
</dbReference>
<feature type="transmembrane region" description="Helical" evidence="1">
    <location>
        <begin position="50"/>
        <end position="69"/>
    </location>
</feature>
<keyword evidence="1" id="KW-0472">Membrane</keyword>
<dbReference type="EMBL" id="PYVN01000019">
    <property type="protein sequence ID" value="PTB86383.1"/>
    <property type="molecule type" value="Genomic_DNA"/>
</dbReference>
<keyword evidence="3" id="KW-0012">Acyltransferase</keyword>
<keyword evidence="1" id="KW-1133">Transmembrane helix</keyword>
<organism evidence="3">
    <name type="scientific">Pseudidiomarina aestuarii</name>
    <dbReference type="NCBI Taxonomy" id="624146"/>
    <lineage>
        <taxon>Bacteria</taxon>
        <taxon>Pseudomonadati</taxon>
        <taxon>Pseudomonadota</taxon>
        <taxon>Gammaproteobacteria</taxon>
        <taxon>Alteromonadales</taxon>
        <taxon>Idiomarinaceae</taxon>
        <taxon>Pseudidiomarina</taxon>
    </lineage>
</organism>
<feature type="transmembrane region" description="Helical" evidence="1">
    <location>
        <begin position="265"/>
        <end position="288"/>
    </location>
</feature>
<keyword evidence="1" id="KW-0812">Transmembrane</keyword>
<dbReference type="PANTHER" id="PTHR23028:SF131">
    <property type="entry name" value="BLR2367 PROTEIN"/>
    <property type="match status" value="1"/>
</dbReference>
<dbReference type="InterPro" id="IPR002656">
    <property type="entry name" value="Acyl_transf_3_dom"/>
</dbReference>